<dbReference type="InterPro" id="IPR010730">
    <property type="entry name" value="HET"/>
</dbReference>
<feature type="domain" description="Heterokaryon incompatibility" evidence="1">
    <location>
        <begin position="248"/>
        <end position="402"/>
    </location>
</feature>
<evidence type="ECO:0000259" key="1">
    <source>
        <dbReference type="Pfam" id="PF06985"/>
    </source>
</evidence>
<gene>
    <name evidence="2" type="ORF">B0T23DRAFT_177827</name>
</gene>
<name>A0AAJ0I6S4_9PEZI</name>
<evidence type="ECO:0000313" key="2">
    <source>
        <dbReference type="EMBL" id="KAK3491163.1"/>
    </source>
</evidence>
<dbReference type="PANTHER" id="PTHR33112">
    <property type="entry name" value="DOMAIN PROTEIN, PUTATIVE-RELATED"/>
    <property type="match status" value="1"/>
</dbReference>
<sequence length="740" mass="85613">MPLTYTPRDRDYIPPPGQEVARLETHHDDLFQTTDTPRRAWNRPLDLPPEDATLGLCARHRLMDLRRADFGPRPFTQQLPPEWHLGTYDEVAARRSWCKLCQLIAEVCKDIAWTDQADIVMSWVGDVRWKKKASPNHDLSDGVGGMETWETLRLTVRSIMIGRAPAFTPFDLVPIGKKGELFQGRLLNQGQIDVDLVRTWLKSCREWHGAECSHWMRQQSALPTFFPFIRLIDLEEKCLVERNDLVPYVALSYVWGRVKVFKTCEKDIDKLRLPGGIERNKSLFPRSIRDAMTLAQRIGYRYIWIDSICIIQDDDTDTYKNLDKRYQIGQMGKIYQYADLSVVAASGEDANAGLPGVEAGTREARQKEVKISQDLGIVNRSVAWPDALLKTTWEERGWTYQERILSLRYMYFVDDTVHFQCQQATWSEDFAAECRDLDLTAADQVVNFSIVPSEVPPTVALRPNLKFQHKRYPELVGQYTCRNMTFITDRVNGIQGILNVIKDHFSSQNVEFVHGMPTGELLHPGLLWRPRREPKRIHVDEKTERPLWPSWAWAGWTIPVYYDSGADFSANSTGRYQTEISLGLDPYFLHLKARLARFRLMIEDRGNEDAVPALPRVRPTRLTRYAITYVTNPEGGDHEWIGSIWLSWSHRKKFVEQRLSLVSKVTHEFILLSDADGFEQEELVQAATAEKRAVVNVMMIERRDDPGTDGRVRIERAGVGRMYRDAWDRVEEKWERFELG</sequence>
<reference evidence="2 3" key="1">
    <citation type="journal article" date="2023" name="Mol. Phylogenet. Evol.">
        <title>Genome-scale phylogeny and comparative genomics of the fungal order Sordariales.</title>
        <authorList>
            <person name="Hensen N."/>
            <person name="Bonometti L."/>
            <person name="Westerberg I."/>
            <person name="Brannstrom I.O."/>
            <person name="Guillou S."/>
            <person name="Cros-Aarteil S."/>
            <person name="Calhoun S."/>
            <person name="Haridas S."/>
            <person name="Kuo A."/>
            <person name="Mondo S."/>
            <person name="Pangilinan J."/>
            <person name="Riley R."/>
            <person name="LaButti K."/>
            <person name="Andreopoulos B."/>
            <person name="Lipzen A."/>
            <person name="Chen C."/>
            <person name="Yan M."/>
            <person name="Daum C."/>
            <person name="Ng V."/>
            <person name="Clum A."/>
            <person name="Steindorff A."/>
            <person name="Ohm R.A."/>
            <person name="Martin F."/>
            <person name="Silar P."/>
            <person name="Natvig D.O."/>
            <person name="Lalanne C."/>
            <person name="Gautier V."/>
            <person name="Ament-Velasquez S.L."/>
            <person name="Kruys A."/>
            <person name="Hutchinson M.I."/>
            <person name="Powell A.J."/>
            <person name="Barry K."/>
            <person name="Miller A.N."/>
            <person name="Grigoriev I.V."/>
            <person name="Debuchy R."/>
            <person name="Gladieux P."/>
            <person name="Hiltunen Thoren M."/>
            <person name="Johannesson H."/>
        </authorList>
    </citation>
    <scope>NUCLEOTIDE SEQUENCE [LARGE SCALE GENOMIC DNA]</scope>
    <source>
        <strain evidence="2 3">FGSC 10403</strain>
    </source>
</reference>
<protein>
    <submittedName>
        <fullName evidence="2">Heterokaryon incompatibility protein-domain-containing protein</fullName>
    </submittedName>
</protein>
<keyword evidence="3" id="KW-1185">Reference proteome</keyword>
<dbReference type="PANTHER" id="PTHR33112:SF12">
    <property type="entry name" value="HETEROKARYON INCOMPATIBILITY DOMAIN-CONTAINING PROTEIN"/>
    <property type="match status" value="1"/>
</dbReference>
<dbReference type="RefSeq" id="XP_062692346.1">
    <property type="nucleotide sequence ID" value="XM_062833026.1"/>
</dbReference>
<organism evidence="2 3">
    <name type="scientific">Neurospora hispaniola</name>
    <dbReference type="NCBI Taxonomy" id="588809"/>
    <lineage>
        <taxon>Eukaryota</taxon>
        <taxon>Fungi</taxon>
        <taxon>Dikarya</taxon>
        <taxon>Ascomycota</taxon>
        <taxon>Pezizomycotina</taxon>
        <taxon>Sordariomycetes</taxon>
        <taxon>Sordariomycetidae</taxon>
        <taxon>Sordariales</taxon>
        <taxon>Sordariaceae</taxon>
        <taxon>Neurospora</taxon>
    </lineage>
</organism>
<dbReference type="GeneID" id="87870648"/>
<evidence type="ECO:0000313" key="3">
    <source>
        <dbReference type="Proteomes" id="UP001285908"/>
    </source>
</evidence>
<comment type="caution">
    <text evidence="2">The sequence shown here is derived from an EMBL/GenBank/DDBJ whole genome shotgun (WGS) entry which is preliminary data.</text>
</comment>
<dbReference type="Proteomes" id="UP001285908">
    <property type="component" value="Unassembled WGS sequence"/>
</dbReference>
<proteinExistence type="predicted"/>
<dbReference type="EMBL" id="JAULSX010000005">
    <property type="protein sequence ID" value="KAK3491163.1"/>
    <property type="molecule type" value="Genomic_DNA"/>
</dbReference>
<accession>A0AAJ0I6S4</accession>
<dbReference type="Pfam" id="PF06985">
    <property type="entry name" value="HET"/>
    <property type="match status" value="1"/>
</dbReference>
<dbReference type="AlphaFoldDB" id="A0AAJ0I6S4"/>